<name>A0A3P8XQU8_ESOLU</name>
<dbReference type="GO" id="GO:0002250">
    <property type="term" value="P:adaptive immune response"/>
    <property type="evidence" value="ECO:0007669"/>
    <property type="project" value="UniProtKB-KW"/>
</dbReference>
<dbReference type="Proteomes" id="UP000265140">
    <property type="component" value="Chromosome 3"/>
</dbReference>
<reference evidence="8" key="4">
    <citation type="submission" date="2025-09" db="UniProtKB">
        <authorList>
            <consortium name="Ensembl"/>
        </authorList>
    </citation>
    <scope>IDENTIFICATION</scope>
</reference>
<evidence type="ECO:0000256" key="5">
    <source>
        <dbReference type="ARBA" id="ARBA00043266"/>
    </source>
</evidence>
<dbReference type="InterPro" id="IPR036179">
    <property type="entry name" value="Ig-like_dom_sf"/>
</dbReference>
<evidence type="ECO:0000259" key="7">
    <source>
        <dbReference type="PROSITE" id="PS50835"/>
    </source>
</evidence>
<sequence>SILTGVYFWCCFFTGLTARDCITPGNNEVISTEGESVSLNCTYETTYTTPSLYWYHHYPNQAPQCSDLLIMKESTQNRFSVRVNEEKTHVDLKISSVEVTDSALYYCALQPTVAGNPETLYNNYVI</sequence>
<reference evidence="9" key="1">
    <citation type="journal article" date="2014" name="PLoS ONE">
        <title>The genome and linkage map of the northern pike (Esox lucius): conserved synteny revealed between the salmonid sister group and the Neoteleostei.</title>
        <authorList>
            <person name="Rondeau E.B."/>
            <person name="Minkley D.R."/>
            <person name="Leong J.S."/>
            <person name="Messmer A.M."/>
            <person name="Jantzen J.R."/>
            <person name="von Schalburg K.R."/>
            <person name="Lemon C."/>
            <person name="Bird N.H."/>
            <person name="Koop B.F."/>
        </authorList>
    </citation>
    <scope>NUCLEOTIDE SEQUENCE</scope>
</reference>
<accession>A0A3P8XQU8</accession>
<keyword evidence="4" id="KW-0393">Immunoglobulin domain</keyword>
<dbReference type="InterPro" id="IPR003599">
    <property type="entry name" value="Ig_sub"/>
</dbReference>
<feature type="chain" id="PRO_5044272905" evidence="6">
    <location>
        <begin position="19"/>
        <end position="126"/>
    </location>
</feature>
<keyword evidence="9" id="KW-1185">Reference proteome</keyword>
<dbReference type="InterPro" id="IPR051287">
    <property type="entry name" value="TCR_variable_region"/>
</dbReference>
<dbReference type="GeneTree" id="ENSGT01120000273790"/>
<evidence type="ECO:0000256" key="1">
    <source>
        <dbReference type="ARBA" id="ARBA00022729"/>
    </source>
</evidence>
<keyword evidence="3" id="KW-0675">Receptor</keyword>
<dbReference type="AlphaFoldDB" id="A0A3P8XQU8"/>
<feature type="domain" description="Ig-like" evidence="7">
    <location>
        <begin position="24"/>
        <end position="107"/>
    </location>
</feature>
<evidence type="ECO:0000256" key="6">
    <source>
        <dbReference type="SAM" id="SignalP"/>
    </source>
</evidence>
<evidence type="ECO:0000313" key="9">
    <source>
        <dbReference type="Proteomes" id="UP000265140"/>
    </source>
</evidence>
<keyword evidence="1 6" id="KW-0732">Signal</keyword>
<dbReference type="OMA" id="FVTHANP"/>
<proteinExistence type="predicted"/>
<dbReference type="InParanoid" id="A0A3P8XQU8"/>
<dbReference type="Ensembl" id="ENSELUT00000009502.3">
    <property type="protein sequence ID" value="ENSELUP00000006109.3"/>
    <property type="gene ID" value="ENSELUG00000000247.3"/>
</dbReference>
<dbReference type="Pfam" id="PF07686">
    <property type="entry name" value="V-set"/>
    <property type="match status" value="1"/>
</dbReference>
<dbReference type="SMART" id="SM00406">
    <property type="entry name" value="IGv"/>
    <property type="match status" value="1"/>
</dbReference>
<keyword evidence="5" id="KW-0391">Immunity</keyword>
<dbReference type="InterPro" id="IPR013783">
    <property type="entry name" value="Ig-like_fold"/>
</dbReference>
<feature type="signal peptide" evidence="6">
    <location>
        <begin position="1"/>
        <end position="18"/>
    </location>
</feature>
<evidence type="ECO:0000313" key="8">
    <source>
        <dbReference type="Ensembl" id="ENSELUP00000006109.3"/>
    </source>
</evidence>
<reference evidence="8" key="2">
    <citation type="submission" date="2020-02" db="EMBL/GenBank/DDBJ databases">
        <title>Esox lucius (northern pike) genome, fEsoLuc1, primary haplotype.</title>
        <authorList>
            <person name="Myers G."/>
            <person name="Karagic N."/>
            <person name="Meyer A."/>
            <person name="Pippel M."/>
            <person name="Reichard M."/>
            <person name="Winkler S."/>
            <person name="Tracey A."/>
            <person name="Sims Y."/>
            <person name="Howe K."/>
            <person name="Rhie A."/>
            <person name="Formenti G."/>
            <person name="Durbin R."/>
            <person name="Fedrigo O."/>
            <person name="Jarvis E.D."/>
        </authorList>
    </citation>
    <scope>NUCLEOTIDE SEQUENCE [LARGE SCALE GENOMIC DNA]</scope>
</reference>
<dbReference type="GO" id="GO:0042101">
    <property type="term" value="C:T cell receptor complex"/>
    <property type="evidence" value="ECO:0007669"/>
    <property type="project" value="UniProtKB-KW"/>
</dbReference>
<dbReference type="InterPro" id="IPR007110">
    <property type="entry name" value="Ig-like_dom"/>
</dbReference>
<dbReference type="PANTHER" id="PTHR19367:SF18">
    <property type="entry name" value="T CELL RECEPTOR ALPHA VARIABLE 16"/>
    <property type="match status" value="1"/>
</dbReference>
<protein>
    <submittedName>
        <fullName evidence="8">T-cell receptor alpha/delta variable 15.0</fullName>
    </submittedName>
</protein>
<organism evidence="8 9">
    <name type="scientific">Esox lucius</name>
    <name type="common">Northern pike</name>
    <dbReference type="NCBI Taxonomy" id="8010"/>
    <lineage>
        <taxon>Eukaryota</taxon>
        <taxon>Metazoa</taxon>
        <taxon>Chordata</taxon>
        <taxon>Craniata</taxon>
        <taxon>Vertebrata</taxon>
        <taxon>Euteleostomi</taxon>
        <taxon>Actinopterygii</taxon>
        <taxon>Neopterygii</taxon>
        <taxon>Teleostei</taxon>
        <taxon>Protacanthopterygii</taxon>
        <taxon>Esociformes</taxon>
        <taxon>Esocidae</taxon>
        <taxon>Esox</taxon>
    </lineage>
</organism>
<dbReference type="SMART" id="SM00409">
    <property type="entry name" value="IG"/>
    <property type="match status" value="1"/>
</dbReference>
<keyword evidence="2" id="KW-1064">Adaptive immunity</keyword>
<keyword evidence="5" id="KW-1279">T cell receptor</keyword>
<dbReference type="PROSITE" id="PS50835">
    <property type="entry name" value="IG_LIKE"/>
    <property type="match status" value="1"/>
</dbReference>
<evidence type="ECO:0000256" key="2">
    <source>
        <dbReference type="ARBA" id="ARBA00023130"/>
    </source>
</evidence>
<evidence type="ECO:0000256" key="3">
    <source>
        <dbReference type="ARBA" id="ARBA00023170"/>
    </source>
</evidence>
<evidence type="ECO:0000256" key="4">
    <source>
        <dbReference type="ARBA" id="ARBA00023319"/>
    </source>
</evidence>
<dbReference type="Gene3D" id="2.60.40.10">
    <property type="entry name" value="Immunoglobulins"/>
    <property type="match status" value="1"/>
</dbReference>
<dbReference type="SUPFAM" id="SSF48726">
    <property type="entry name" value="Immunoglobulin"/>
    <property type="match status" value="1"/>
</dbReference>
<reference evidence="8" key="3">
    <citation type="submission" date="2025-08" db="UniProtKB">
        <authorList>
            <consortium name="Ensembl"/>
        </authorList>
    </citation>
    <scope>IDENTIFICATION</scope>
</reference>
<dbReference type="InterPro" id="IPR013106">
    <property type="entry name" value="Ig_V-set"/>
</dbReference>
<dbReference type="PANTHER" id="PTHR19367">
    <property type="entry name" value="T-CELL RECEPTOR ALPHA CHAIN V REGION"/>
    <property type="match status" value="1"/>
</dbReference>